<evidence type="ECO:0000313" key="3">
    <source>
        <dbReference type="Proteomes" id="UP000189055"/>
    </source>
</evidence>
<geneLocation type="plasmid" evidence="3">
    <name>pac1084_1</name>
</geneLocation>
<protein>
    <submittedName>
        <fullName evidence="2">Uncharacterized protein</fullName>
    </submittedName>
</protein>
<name>A0A1U9LJ29_9PROT</name>
<dbReference type="AlphaFoldDB" id="A0A1U9LJ29"/>
<dbReference type="RefSeq" id="WP_077931931.1">
    <property type="nucleotide sequence ID" value="NZ_CP014688.1"/>
</dbReference>
<dbReference type="KEGG" id="aper:A0U91_14840"/>
<sequence length="240" mass="26844">MSDVFASALEGQAIAGLIANLKSRIASVRSSRELESLVIQMQAAYEKRIELLKDSSRLLQNSCENYKLTIEDYKKAVEGFKGSADKYRVAAENNKKIAENNFIKGTQYKNDLEKERRNLEAERAANAAMKAELLQALSEGVVYKAVAFAARQALSSEPGVQERTSATYKQTVVREIRKGLELIKTNNGDEMYGFALKYIKWAANQSYLLDVSDELHKSFTYISQEGQNPSPQKIPAPSNF</sequence>
<reference evidence="2 3" key="1">
    <citation type="submission" date="2016-03" db="EMBL/GenBank/DDBJ databases">
        <title>Acetic acid bacteria sequencing.</title>
        <authorList>
            <person name="Brandt J."/>
            <person name="Jakob F."/>
            <person name="Vogel R.F."/>
        </authorList>
    </citation>
    <scope>NUCLEOTIDE SEQUENCE [LARGE SCALE GENOMIC DNA]</scope>
    <source>
        <strain evidence="2 3">TMW2.1084</strain>
        <plasmid evidence="3">pac1084_1</plasmid>
    </source>
</reference>
<keyword evidence="2" id="KW-0614">Plasmid</keyword>
<proteinExistence type="predicted"/>
<evidence type="ECO:0000256" key="1">
    <source>
        <dbReference type="SAM" id="Coils"/>
    </source>
</evidence>
<dbReference type="EMBL" id="CP014688">
    <property type="protein sequence ID" value="AQT06300.1"/>
    <property type="molecule type" value="Genomic_DNA"/>
</dbReference>
<evidence type="ECO:0000313" key="2">
    <source>
        <dbReference type="EMBL" id="AQT06300.1"/>
    </source>
</evidence>
<dbReference type="Proteomes" id="UP000189055">
    <property type="component" value="Plasmid pAC1084_1"/>
</dbReference>
<keyword evidence="1" id="KW-0175">Coiled coil</keyword>
<organism evidence="2 3">
    <name type="scientific">Acetobacter persici</name>
    <dbReference type="NCBI Taxonomy" id="1076596"/>
    <lineage>
        <taxon>Bacteria</taxon>
        <taxon>Pseudomonadati</taxon>
        <taxon>Pseudomonadota</taxon>
        <taxon>Alphaproteobacteria</taxon>
        <taxon>Acetobacterales</taxon>
        <taxon>Acetobacteraceae</taxon>
        <taxon>Acetobacter</taxon>
    </lineage>
</organism>
<feature type="coiled-coil region" evidence="1">
    <location>
        <begin position="109"/>
        <end position="139"/>
    </location>
</feature>
<gene>
    <name evidence="2" type="ORF">A0U91_14840</name>
</gene>
<accession>A0A1U9LJ29</accession>